<evidence type="ECO:0000256" key="1">
    <source>
        <dbReference type="SAM" id="SignalP"/>
    </source>
</evidence>
<organism evidence="2 3">
    <name type="scientific">Neolecta irregularis (strain DAH-3)</name>
    <dbReference type="NCBI Taxonomy" id="1198029"/>
    <lineage>
        <taxon>Eukaryota</taxon>
        <taxon>Fungi</taxon>
        <taxon>Dikarya</taxon>
        <taxon>Ascomycota</taxon>
        <taxon>Taphrinomycotina</taxon>
        <taxon>Neolectales</taxon>
        <taxon>Neolectaceae</taxon>
        <taxon>Neolecta</taxon>
    </lineage>
</organism>
<gene>
    <name evidence="2" type="ORF">NEOLI_002665</name>
</gene>
<proteinExistence type="predicted"/>
<name>A0A1U7LVD2_NEOID</name>
<dbReference type="EMBL" id="LXFE01000165">
    <property type="protein sequence ID" value="OLL26578.1"/>
    <property type="molecule type" value="Genomic_DNA"/>
</dbReference>
<feature type="signal peptide" evidence="1">
    <location>
        <begin position="1"/>
        <end position="23"/>
    </location>
</feature>
<reference evidence="2 3" key="1">
    <citation type="submission" date="2016-04" db="EMBL/GenBank/DDBJ databases">
        <title>Evolutionary innovation and constraint leading to complex multicellularity in the Ascomycota.</title>
        <authorList>
            <person name="Cisse O."/>
            <person name="Nguyen A."/>
            <person name="Hewitt D.A."/>
            <person name="Jedd G."/>
            <person name="Stajich J.E."/>
        </authorList>
    </citation>
    <scope>NUCLEOTIDE SEQUENCE [LARGE SCALE GENOMIC DNA]</scope>
    <source>
        <strain evidence="2 3">DAH-3</strain>
    </source>
</reference>
<sequence>MSRASEFLRIVFFLAIGVMQISGLPVPGYGYGGDLSPYPPPDQCYGPSCYQPSPMFGFDGIDLSPGRSRATADVISEGGQVGGFTKGSSYGDGPFRPQGEYGDAGFEYAGPEGQTGYSETEGQAQGNASLKGGAIVSDNGNGGVSVGANMSGEAIGNGSFDGNAEAGYYE</sequence>
<dbReference type="AlphaFoldDB" id="A0A1U7LVD2"/>
<dbReference type="Proteomes" id="UP000186594">
    <property type="component" value="Unassembled WGS sequence"/>
</dbReference>
<evidence type="ECO:0000313" key="3">
    <source>
        <dbReference type="Proteomes" id="UP000186594"/>
    </source>
</evidence>
<comment type="caution">
    <text evidence="2">The sequence shown here is derived from an EMBL/GenBank/DDBJ whole genome shotgun (WGS) entry which is preliminary data.</text>
</comment>
<keyword evidence="1" id="KW-0732">Signal</keyword>
<keyword evidence="3" id="KW-1185">Reference proteome</keyword>
<accession>A0A1U7LVD2</accession>
<protein>
    <submittedName>
        <fullName evidence="2">Uncharacterized protein</fullName>
    </submittedName>
</protein>
<feature type="chain" id="PRO_5012798402" evidence="1">
    <location>
        <begin position="24"/>
        <end position="170"/>
    </location>
</feature>
<evidence type="ECO:0000313" key="2">
    <source>
        <dbReference type="EMBL" id="OLL26578.1"/>
    </source>
</evidence>